<comment type="caution">
    <text evidence="6">The sequence shown here is derived from an EMBL/GenBank/DDBJ whole genome shotgun (WGS) entry which is preliminary data.</text>
</comment>
<protein>
    <submittedName>
        <fullName evidence="6">Tetratricopeptide repeat protein</fullName>
    </submittedName>
</protein>
<organism evidence="6 7">
    <name type="scientific">Geomonas terrae</name>
    <dbReference type="NCBI Taxonomy" id="2562681"/>
    <lineage>
        <taxon>Bacteria</taxon>
        <taxon>Pseudomonadati</taxon>
        <taxon>Thermodesulfobacteriota</taxon>
        <taxon>Desulfuromonadia</taxon>
        <taxon>Geobacterales</taxon>
        <taxon>Geobacteraceae</taxon>
        <taxon>Geomonas</taxon>
    </lineage>
</organism>
<evidence type="ECO:0000259" key="5">
    <source>
        <dbReference type="Pfam" id="PF16747"/>
    </source>
</evidence>
<dbReference type="AlphaFoldDB" id="A0A4S1CBI6"/>
<dbReference type="PANTHER" id="PTHR44858">
    <property type="entry name" value="TETRATRICOPEPTIDE REPEAT PROTEIN 6"/>
    <property type="match status" value="1"/>
</dbReference>
<feature type="repeat" description="TPR" evidence="3">
    <location>
        <begin position="331"/>
        <end position="364"/>
    </location>
</feature>
<dbReference type="InterPro" id="IPR019734">
    <property type="entry name" value="TPR_rpt"/>
</dbReference>
<keyword evidence="2 3" id="KW-0802">TPR repeat</keyword>
<dbReference type="PROSITE" id="PS50005">
    <property type="entry name" value="TPR"/>
    <property type="match status" value="1"/>
</dbReference>
<keyword evidence="1" id="KW-0677">Repeat</keyword>
<proteinExistence type="predicted"/>
<dbReference type="Pfam" id="PF16747">
    <property type="entry name" value="Adhesin_E"/>
    <property type="match status" value="1"/>
</dbReference>
<dbReference type="Gene3D" id="1.25.40.10">
    <property type="entry name" value="Tetratricopeptide repeat domain"/>
    <property type="match status" value="2"/>
</dbReference>
<dbReference type="InterPro" id="IPR050498">
    <property type="entry name" value="Ycf3"/>
</dbReference>
<dbReference type="SUPFAM" id="SSF48452">
    <property type="entry name" value="TPR-like"/>
    <property type="match status" value="1"/>
</dbReference>
<accession>A0A4S1CBI6</accession>
<dbReference type="EMBL" id="SRSC01000004">
    <property type="protein sequence ID" value="TGU70724.1"/>
    <property type="molecule type" value="Genomic_DNA"/>
</dbReference>
<sequence>MNVWRKARILLIFFLISSAAYAADFHTGTVISTFDSGDYTYVEFEENGRKDWVATVKTAIGVGEEIRFADSQPMIDFESKPLKRKFDRIWFAAEVVKKESAPAPPDVDSDDPFVSAGAYALEGNYEKALEKYEEHISGNPSDPNGYYLKGNVYNEMQPAFPTPDPTDPESKQYREKVSKQVDAYRKAVELDPHNRLYLQALAQSLQNVHEFNESIAIYKRLALETPKDPSYSVYLGEALSAAQRYREALGAFDTALSLRKDPRTYRLRGAAKDKMGDVEGAMSDYKTGYLLDNSSKYALAPWLLRLFIREKRFDEGIAFYTKVLKTSPKVTDAYGSRGRLWAEKSQFNKAIADYNKAIGLEPDSANYYIVRSDAYVGLKKYQEAMKDAVFACKLSEFYCDFLEDLKKREARGWYWEQFATGRDPKAVYFYSRKDIVRNKGRVLVWSREEHPDDTTQTLADSDEKLSYTVARIEMNCRNRQIRHQKVTFYGADGNSQSYAFEKDDKFESIAPGTIFESLIENLCR</sequence>
<dbReference type="Proteomes" id="UP000306416">
    <property type="component" value="Unassembled WGS sequence"/>
</dbReference>
<evidence type="ECO:0000313" key="7">
    <source>
        <dbReference type="Proteomes" id="UP000306416"/>
    </source>
</evidence>
<dbReference type="RefSeq" id="WP_135871998.1">
    <property type="nucleotide sequence ID" value="NZ_SRSC01000004.1"/>
</dbReference>
<dbReference type="InterPro" id="IPR031939">
    <property type="entry name" value="Adhesin_E-like"/>
</dbReference>
<feature type="signal peptide" evidence="4">
    <location>
        <begin position="1"/>
        <end position="22"/>
    </location>
</feature>
<evidence type="ECO:0000256" key="3">
    <source>
        <dbReference type="PROSITE-ProRule" id="PRU00339"/>
    </source>
</evidence>
<feature type="domain" description="Surface-adhesin protein E-like" evidence="5">
    <location>
        <begin position="415"/>
        <end position="524"/>
    </location>
</feature>
<evidence type="ECO:0000313" key="6">
    <source>
        <dbReference type="EMBL" id="TGU70724.1"/>
    </source>
</evidence>
<evidence type="ECO:0000256" key="4">
    <source>
        <dbReference type="SAM" id="SignalP"/>
    </source>
</evidence>
<dbReference type="Pfam" id="PF13432">
    <property type="entry name" value="TPR_16"/>
    <property type="match status" value="1"/>
</dbReference>
<keyword evidence="7" id="KW-1185">Reference proteome</keyword>
<reference evidence="6 7" key="1">
    <citation type="submission" date="2019-04" db="EMBL/GenBank/DDBJ databases">
        <title>Geobacter oryzae sp. nov., ferric-reducing bacteria isolated from paddy soil.</title>
        <authorList>
            <person name="Xu Z."/>
            <person name="Masuda Y."/>
            <person name="Itoh H."/>
            <person name="Senoo K."/>
        </authorList>
    </citation>
    <scope>NUCLEOTIDE SEQUENCE [LARGE SCALE GENOMIC DNA]</scope>
    <source>
        <strain evidence="6 7">Red111</strain>
    </source>
</reference>
<evidence type="ECO:0000256" key="2">
    <source>
        <dbReference type="ARBA" id="ARBA00022803"/>
    </source>
</evidence>
<dbReference type="PANTHER" id="PTHR44858:SF1">
    <property type="entry name" value="UDP-N-ACETYLGLUCOSAMINE--PEPTIDE N-ACETYLGLUCOSAMINYLTRANSFERASE SPINDLY-RELATED"/>
    <property type="match status" value="1"/>
</dbReference>
<gene>
    <name evidence="6" type="ORF">E4633_17145</name>
</gene>
<dbReference type="Pfam" id="PF13181">
    <property type="entry name" value="TPR_8"/>
    <property type="match status" value="1"/>
</dbReference>
<feature type="chain" id="PRO_5020822144" evidence="4">
    <location>
        <begin position="23"/>
        <end position="524"/>
    </location>
</feature>
<dbReference type="SMART" id="SM00028">
    <property type="entry name" value="TPR"/>
    <property type="match status" value="5"/>
</dbReference>
<name>A0A4S1CBI6_9BACT</name>
<keyword evidence="4" id="KW-0732">Signal</keyword>
<dbReference type="InterPro" id="IPR011990">
    <property type="entry name" value="TPR-like_helical_dom_sf"/>
</dbReference>
<evidence type="ECO:0000256" key="1">
    <source>
        <dbReference type="ARBA" id="ARBA00022737"/>
    </source>
</evidence>